<dbReference type="PANTHER" id="PTHR43298">
    <property type="entry name" value="MULTIDRUG RESISTANCE PROTEIN NORM-RELATED"/>
    <property type="match status" value="1"/>
</dbReference>
<evidence type="ECO:0000256" key="2">
    <source>
        <dbReference type="ARBA" id="ARBA00022448"/>
    </source>
</evidence>
<dbReference type="PANTHER" id="PTHR43298:SF2">
    <property type="entry name" value="FMN_FAD EXPORTER YEEO-RELATED"/>
    <property type="match status" value="1"/>
</dbReference>
<dbReference type="GO" id="GO:0042910">
    <property type="term" value="F:xenobiotic transmembrane transporter activity"/>
    <property type="evidence" value="ECO:0007669"/>
    <property type="project" value="InterPro"/>
</dbReference>
<keyword evidence="6 10" id="KW-1133">Transmembrane helix</keyword>
<evidence type="ECO:0000256" key="4">
    <source>
        <dbReference type="ARBA" id="ARBA00022475"/>
    </source>
</evidence>
<feature type="transmembrane region" description="Helical" evidence="10">
    <location>
        <begin position="78"/>
        <end position="96"/>
    </location>
</feature>
<reference evidence="12" key="1">
    <citation type="submission" date="2017-08" db="EMBL/GenBank/DDBJ databases">
        <title>A dynamic microbial community with high functional redundancy inhabits the cold, oxic subseafloor aquifer.</title>
        <authorList>
            <person name="Tully B.J."/>
            <person name="Wheat C.G."/>
            <person name="Glazer B.T."/>
            <person name="Huber J.A."/>
        </authorList>
    </citation>
    <scope>NUCLEOTIDE SEQUENCE [LARGE SCALE GENOMIC DNA]</scope>
</reference>
<organism evidence="11 12">
    <name type="scientific">SAR86 cluster bacterium</name>
    <dbReference type="NCBI Taxonomy" id="2030880"/>
    <lineage>
        <taxon>Bacteria</taxon>
        <taxon>Pseudomonadati</taxon>
        <taxon>Pseudomonadota</taxon>
        <taxon>Gammaproteobacteria</taxon>
        <taxon>SAR86 cluster</taxon>
    </lineage>
</organism>
<evidence type="ECO:0000256" key="1">
    <source>
        <dbReference type="ARBA" id="ARBA00004429"/>
    </source>
</evidence>
<dbReference type="Pfam" id="PF01554">
    <property type="entry name" value="MatE"/>
    <property type="match status" value="2"/>
</dbReference>
<keyword evidence="3" id="KW-0050">Antiport</keyword>
<feature type="transmembrane region" description="Helical" evidence="10">
    <location>
        <begin position="374"/>
        <end position="398"/>
    </location>
</feature>
<dbReference type="GO" id="GO:0005886">
    <property type="term" value="C:plasma membrane"/>
    <property type="evidence" value="ECO:0007669"/>
    <property type="project" value="UniProtKB-SubCell"/>
</dbReference>
<keyword evidence="7" id="KW-0406">Ion transport</keyword>
<sequence length="467" mass="49726">MTTQKIRNGWALFKQAVAGDGEIDYTQGSIGRVTIMLAIPMILEMAMESVFAVVDIFFVAGLGTAAVATVGLTEAMITLLYAIAIGLSMGTTAMIARRIGEKDIDAASLVAGQAIWVGAIVSVVVGLVGIFYAKNILMLMGADEAVLETGETYTRIMFGSCFTIVFLFLINAIFRGAGDASLAMRALTLANCINIVLDPCLIYGYGPFPELGIEGAAIATNIGRGIGVLYGLYYLCGGGGKIRLHFANLVLQMPVIAALLRISIGGVSQFLVSTASWVFLMQIVSGFGSAAVAGYTIAVRIVMFSILPAWGLSNAAATLVGQNLGAGQPERAEASVWHIVKYNAMYMGFASLMMLLFTRSIVGLFTDESAVVEYAVQCLTIFAFAFVAWGAGMALIQAFNGAGDTMTPTWINVFCFWVVQVPLAYFLALGLGFGPVGVFWAVFASDILTGIVGYLIFRRGKWKERIV</sequence>
<evidence type="ECO:0000256" key="10">
    <source>
        <dbReference type="SAM" id="Phobius"/>
    </source>
</evidence>
<protein>
    <recommendedName>
        <fullName evidence="9">Multidrug-efflux transporter</fullName>
    </recommendedName>
</protein>
<dbReference type="EMBL" id="NVUL01000043">
    <property type="protein sequence ID" value="PCI77761.1"/>
    <property type="molecule type" value="Genomic_DNA"/>
</dbReference>
<dbReference type="InterPro" id="IPR048279">
    <property type="entry name" value="MdtK-like"/>
</dbReference>
<evidence type="ECO:0000256" key="3">
    <source>
        <dbReference type="ARBA" id="ARBA00022449"/>
    </source>
</evidence>
<feature type="transmembrane region" description="Helical" evidence="10">
    <location>
        <begin position="249"/>
        <end position="271"/>
    </location>
</feature>
<proteinExistence type="predicted"/>
<comment type="subcellular location">
    <subcellularLocation>
        <location evidence="1">Cell inner membrane</location>
        <topology evidence="1">Multi-pass membrane protein</topology>
    </subcellularLocation>
</comment>
<dbReference type="GO" id="GO:0006811">
    <property type="term" value="P:monoatomic ion transport"/>
    <property type="evidence" value="ECO:0007669"/>
    <property type="project" value="UniProtKB-KW"/>
</dbReference>
<evidence type="ECO:0000256" key="6">
    <source>
        <dbReference type="ARBA" id="ARBA00022989"/>
    </source>
</evidence>
<feature type="transmembrane region" description="Helical" evidence="10">
    <location>
        <begin position="153"/>
        <end position="174"/>
    </location>
</feature>
<feature type="transmembrane region" description="Helical" evidence="10">
    <location>
        <begin position="218"/>
        <end position="237"/>
    </location>
</feature>
<keyword evidence="4" id="KW-1003">Cell membrane</keyword>
<dbReference type="NCBIfam" id="TIGR00797">
    <property type="entry name" value="matE"/>
    <property type="match status" value="1"/>
</dbReference>
<dbReference type="AlphaFoldDB" id="A0A2A4X625"/>
<feature type="transmembrane region" description="Helical" evidence="10">
    <location>
        <begin position="410"/>
        <end position="431"/>
    </location>
</feature>
<dbReference type="Proteomes" id="UP000218767">
    <property type="component" value="Unassembled WGS sequence"/>
</dbReference>
<feature type="transmembrane region" description="Helical" evidence="10">
    <location>
        <begin position="108"/>
        <end position="133"/>
    </location>
</feature>
<evidence type="ECO:0000313" key="12">
    <source>
        <dbReference type="Proteomes" id="UP000218767"/>
    </source>
</evidence>
<dbReference type="InterPro" id="IPR050222">
    <property type="entry name" value="MATE_MdtK"/>
</dbReference>
<evidence type="ECO:0000256" key="7">
    <source>
        <dbReference type="ARBA" id="ARBA00023065"/>
    </source>
</evidence>
<evidence type="ECO:0000256" key="9">
    <source>
        <dbReference type="ARBA" id="ARBA00031636"/>
    </source>
</evidence>
<evidence type="ECO:0000313" key="11">
    <source>
        <dbReference type="EMBL" id="PCI77761.1"/>
    </source>
</evidence>
<feature type="transmembrane region" description="Helical" evidence="10">
    <location>
        <begin position="344"/>
        <end position="362"/>
    </location>
</feature>
<dbReference type="PIRSF" id="PIRSF006603">
    <property type="entry name" value="DinF"/>
    <property type="match status" value="1"/>
</dbReference>
<feature type="transmembrane region" description="Helical" evidence="10">
    <location>
        <begin position="186"/>
        <end position="206"/>
    </location>
</feature>
<accession>A0A2A4X625</accession>
<keyword evidence="8 10" id="KW-0472">Membrane</keyword>
<feature type="transmembrane region" description="Helical" evidence="10">
    <location>
        <begin position="437"/>
        <end position="457"/>
    </location>
</feature>
<evidence type="ECO:0000256" key="8">
    <source>
        <dbReference type="ARBA" id="ARBA00023136"/>
    </source>
</evidence>
<dbReference type="GO" id="GO:0015297">
    <property type="term" value="F:antiporter activity"/>
    <property type="evidence" value="ECO:0007669"/>
    <property type="project" value="UniProtKB-KW"/>
</dbReference>
<dbReference type="InterPro" id="IPR002528">
    <property type="entry name" value="MATE_fam"/>
</dbReference>
<comment type="caution">
    <text evidence="11">The sequence shown here is derived from an EMBL/GenBank/DDBJ whole genome shotgun (WGS) entry which is preliminary data.</text>
</comment>
<feature type="transmembrane region" description="Helical" evidence="10">
    <location>
        <begin position="277"/>
        <end position="298"/>
    </location>
</feature>
<keyword evidence="2" id="KW-0813">Transport</keyword>
<keyword evidence="5 10" id="KW-0812">Transmembrane</keyword>
<evidence type="ECO:0000256" key="5">
    <source>
        <dbReference type="ARBA" id="ARBA00022692"/>
    </source>
</evidence>
<name>A0A2A4X625_9GAMM</name>
<dbReference type="CDD" id="cd13139">
    <property type="entry name" value="MATE_like_14"/>
    <property type="match status" value="1"/>
</dbReference>
<gene>
    <name evidence="11" type="ORF">COB20_07130</name>
</gene>
<feature type="transmembrane region" description="Helical" evidence="10">
    <location>
        <begin position="50"/>
        <end position="72"/>
    </location>
</feature>